<gene>
    <name evidence="2" type="ORF">J0S82_006959</name>
</gene>
<feature type="region of interest" description="Disordered" evidence="1">
    <location>
        <begin position="55"/>
        <end position="99"/>
    </location>
</feature>
<evidence type="ECO:0000256" key="1">
    <source>
        <dbReference type="SAM" id="MobiDB-lite"/>
    </source>
</evidence>
<evidence type="ECO:0000313" key="2">
    <source>
        <dbReference type="EMBL" id="KAG8512426.1"/>
    </source>
</evidence>
<feature type="region of interest" description="Disordered" evidence="1">
    <location>
        <begin position="329"/>
        <end position="350"/>
    </location>
</feature>
<feature type="region of interest" description="Disordered" evidence="1">
    <location>
        <begin position="143"/>
        <end position="168"/>
    </location>
</feature>
<feature type="compositionally biased region" description="Basic and acidic residues" evidence="1">
    <location>
        <begin position="240"/>
        <end position="252"/>
    </location>
</feature>
<sequence>YTLEPVFQNKSCVHSVLFLGDHGGSTLLPPNVTNEFPEYGTMEESGEGLRTSLELDAESPPCNPQGQQGVQLPGLHSITEGPNDVREPHSQSHLKEQSLQPIDSLISALKDTEARIVSGTLQAAKVLNKDAVSSFSVHLVEKEPNTASHRTENANRQFPASQDKKPHIPLSADVTTRDSFYPSVQRDPSTRLTGETQEELLQTVSDGRKGSLQVQEPSCPASILGSSGATHNSSGSIGVLRERRSDMGREPTRGSTGRPGRVKHVEFQGVEILWTGGEKKETRQPMDFEISSERTTSLEGKEFSKVPGHLSSASLCDSVTESVWDETWKASAERPGTSSGTYSPAPLVESGEDEVFLKENKEHLEKKPELERDKERILDQEEHYRGDDEILGSGYAEDSTDVYSSQFETILDNTSLYYSAESLETLYSEPDSYFSFEMPLTPMIQQRIKEGGQFLERTSAGGQQDILSVSADGGIVMGYSSGITNGLDDASDTIYSKGIQEIAFWGRY</sequence>
<dbReference type="Proteomes" id="UP000700334">
    <property type="component" value="Unassembled WGS sequence"/>
</dbReference>
<accession>A0A8J5ZZF8</accession>
<feature type="compositionally biased region" description="Basic and acidic residues" evidence="1">
    <location>
        <begin position="83"/>
        <end position="96"/>
    </location>
</feature>
<feature type="compositionally biased region" description="Low complexity" evidence="1">
    <location>
        <begin position="64"/>
        <end position="75"/>
    </location>
</feature>
<feature type="non-terminal residue" evidence="2">
    <location>
        <position position="1"/>
    </location>
</feature>
<feature type="region of interest" description="Disordered" evidence="1">
    <location>
        <begin position="206"/>
        <end position="260"/>
    </location>
</feature>
<comment type="caution">
    <text evidence="2">The sequence shown here is derived from an EMBL/GenBank/DDBJ whole genome shotgun (WGS) entry which is preliminary data.</text>
</comment>
<reference evidence="2" key="1">
    <citation type="journal article" date="2021" name="Evol. Appl.">
        <title>The genome of the Pyrenean desman and the effects of bottlenecks and inbreeding on the genomic landscape of an endangered species.</title>
        <authorList>
            <person name="Escoda L."/>
            <person name="Castresana J."/>
        </authorList>
    </citation>
    <scope>NUCLEOTIDE SEQUENCE</scope>
    <source>
        <strain evidence="2">IBE-C5619</strain>
    </source>
</reference>
<feature type="compositionally biased region" description="Basic and acidic residues" evidence="1">
    <location>
        <begin position="143"/>
        <end position="153"/>
    </location>
</feature>
<protein>
    <submittedName>
        <fullName evidence="2">PH and SEC7 domain-containing protein 3</fullName>
    </submittedName>
</protein>
<proteinExistence type="predicted"/>
<feature type="compositionally biased region" description="Polar residues" evidence="1">
    <location>
        <begin position="224"/>
        <end position="236"/>
    </location>
</feature>
<keyword evidence="3" id="KW-1185">Reference proteome</keyword>
<name>A0A8J5ZZF8_GALPY</name>
<dbReference type="OrthoDB" id="2157641at2759"/>
<dbReference type="AlphaFoldDB" id="A0A8J5ZZF8"/>
<dbReference type="EMBL" id="JAGFMF010011796">
    <property type="protein sequence ID" value="KAG8512426.1"/>
    <property type="molecule type" value="Genomic_DNA"/>
</dbReference>
<evidence type="ECO:0000313" key="3">
    <source>
        <dbReference type="Proteomes" id="UP000700334"/>
    </source>
</evidence>
<organism evidence="2 3">
    <name type="scientific">Galemys pyrenaicus</name>
    <name type="common">Iberian desman</name>
    <name type="synonym">Pyrenean desman</name>
    <dbReference type="NCBI Taxonomy" id="202257"/>
    <lineage>
        <taxon>Eukaryota</taxon>
        <taxon>Metazoa</taxon>
        <taxon>Chordata</taxon>
        <taxon>Craniata</taxon>
        <taxon>Vertebrata</taxon>
        <taxon>Euteleostomi</taxon>
        <taxon>Mammalia</taxon>
        <taxon>Eutheria</taxon>
        <taxon>Laurasiatheria</taxon>
        <taxon>Eulipotyphla</taxon>
        <taxon>Talpidae</taxon>
        <taxon>Galemys</taxon>
    </lineage>
</organism>